<dbReference type="Pfam" id="PF12532">
    <property type="entry name" value="DUF3732"/>
    <property type="match status" value="1"/>
</dbReference>
<accession>A0A1H9BVX7</accession>
<sequence length="646" mass="73178">MSFTIRAIVIYSHTGAQRIVPFRSHGLNIITGKSKTGKSAIIDIVDYCLSRGSFNVAEGAIRKKVAWFGLHIAKGSDEVFIARDNPGPGASTGSKVYFQRGNVDVYPTLETISKNTTESSLKEFVTRFTGIAENEHRPLTGTRRPLEANISHALWLCFQKQNTIASQDQLFHRMNEQFLPQDLKDTLPYFLGAVDESHFLLMGELDELQRRLKLLEATESKQLQTIEVTRSRVTRVLNEGKKVGLVGQDYQAVDDTVFRYLATIAEFPMDEAELISDFGETIQRLRGEQSTLQNRLNDLNQDVRAARSFLSDQTDFSREATEQRARLKSIELFKSEVSSPYQCPFCESELRTPIPKVDEVRQSLHEVSEQLEGVYRDSPHIQRHITELEAKILRASDDLRLVQRELQKSVMENEAAKARQDQMLARGKFLGRLSEFLESVSPQADDDGVGSQIAELRELIAGIKSRINNDDTESRLETILSFISEKMTEYSKNLDLEHSGSSLRLDLKKLTVVANTVDGPIPLNRMGSGENWVGYHVLSHLALHWWLRMKERPVPAFLIFDQPTQAYYPPDSTEGGLDQIEKDADRTAVQALFKLMATACTEIKADFQLIVLDHAHLKDEWFESAIVAEWRGNEALVPYDWPENTA</sequence>
<keyword evidence="1" id="KW-0175">Coiled coil</keyword>
<evidence type="ECO:0000313" key="2">
    <source>
        <dbReference type="EMBL" id="SEP93092.1"/>
    </source>
</evidence>
<dbReference type="Proteomes" id="UP000181998">
    <property type="component" value="Unassembled WGS sequence"/>
</dbReference>
<dbReference type="InterPro" id="IPR022205">
    <property type="entry name" value="DUF3732"/>
</dbReference>
<dbReference type="RefSeq" id="WP_074720116.1">
    <property type="nucleotide sequence ID" value="NZ_FOFX01000011.1"/>
</dbReference>
<dbReference type="Gene3D" id="3.40.50.300">
    <property type="entry name" value="P-loop containing nucleotide triphosphate hydrolases"/>
    <property type="match status" value="1"/>
</dbReference>
<dbReference type="InterPro" id="IPR027417">
    <property type="entry name" value="P-loop_NTPase"/>
</dbReference>
<dbReference type="AlphaFoldDB" id="A0A1H9BVX7"/>
<proteinExistence type="predicted"/>
<dbReference type="OrthoDB" id="103556at2"/>
<feature type="coiled-coil region" evidence="1">
    <location>
        <begin position="385"/>
        <end position="419"/>
    </location>
</feature>
<reference evidence="2 3" key="1">
    <citation type="submission" date="2016-10" db="EMBL/GenBank/DDBJ databases">
        <authorList>
            <person name="de Groot N.N."/>
        </authorList>
    </citation>
    <scope>NUCLEOTIDE SEQUENCE [LARGE SCALE GENOMIC DNA]</scope>
    <source>
        <strain evidence="2 3">Nm9</strain>
    </source>
</reference>
<gene>
    <name evidence="2" type="ORF">SAMN05421510_10117</name>
</gene>
<evidence type="ECO:0000313" key="3">
    <source>
        <dbReference type="Proteomes" id="UP000181998"/>
    </source>
</evidence>
<dbReference type="EMBL" id="FOFX01000011">
    <property type="protein sequence ID" value="SEP93092.1"/>
    <property type="molecule type" value="Genomic_DNA"/>
</dbReference>
<protein>
    <submittedName>
        <fullName evidence="2">Uncharacterized protein</fullName>
    </submittedName>
</protein>
<name>A0A1H9BVX7_9PROT</name>
<organism evidence="2 3">
    <name type="scientific">Nitrosomonas ureae</name>
    <dbReference type="NCBI Taxonomy" id="44577"/>
    <lineage>
        <taxon>Bacteria</taxon>
        <taxon>Pseudomonadati</taxon>
        <taxon>Pseudomonadota</taxon>
        <taxon>Betaproteobacteria</taxon>
        <taxon>Nitrosomonadales</taxon>
        <taxon>Nitrosomonadaceae</taxon>
        <taxon>Nitrosomonas</taxon>
    </lineage>
</organism>
<evidence type="ECO:0000256" key="1">
    <source>
        <dbReference type="SAM" id="Coils"/>
    </source>
</evidence>